<evidence type="ECO:0008006" key="3">
    <source>
        <dbReference type="Google" id="ProtNLM"/>
    </source>
</evidence>
<sequence length="96" mass="10838">MAVGTRIIYDADGQIIEVYGDMEGGVSERPQWGQLDYIDIDFGQINLMTHRVVGVNTESRTPILEEIDNETEEEKRIRELEDTLLLATDNEIGGIL</sequence>
<evidence type="ECO:0000313" key="2">
    <source>
        <dbReference type="Proteomes" id="UP001344888"/>
    </source>
</evidence>
<dbReference type="EMBL" id="JARSFG010000005">
    <property type="protein sequence ID" value="MEC1177609.1"/>
    <property type="molecule type" value="Genomic_DNA"/>
</dbReference>
<organism evidence="1 2">
    <name type="scientific">Metasolibacillus meyeri</name>
    <dbReference type="NCBI Taxonomy" id="1071052"/>
    <lineage>
        <taxon>Bacteria</taxon>
        <taxon>Bacillati</taxon>
        <taxon>Bacillota</taxon>
        <taxon>Bacilli</taxon>
        <taxon>Bacillales</taxon>
        <taxon>Caryophanaceae</taxon>
        <taxon>Metasolibacillus</taxon>
    </lineage>
</organism>
<accession>A0AAW9NQM8</accession>
<evidence type="ECO:0000313" key="1">
    <source>
        <dbReference type="EMBL" id="MEC1177609.1"/>
    </source>
</evidence>
<name>A0AAW9NQM8_9BACL</name>
<dbReference type="AlphaFoldDB" id="A0AAW9NQM8"/>
<proteinExistence type="predicted"/>
<gene>
    <name evidence="1" type="ORF">P9B03_03860</name>
</gene>
<keyword evidence="2" id="KW-1185">Reference proteome</keyword>
<reference evidence="1 2" key="1">
    <citation type="submission" date="2023-03" db="EMBL/GenBank/DDBJ databases">
        <title>Bacillus Genome Sequencing.</title>
        <authorList>
            <person name="Dunlap C."/>
        </authorList>
    </citation>
    <scope>NUCLEOTIDE SEQUENCE [LARGE SCALE GENOMIC DNA]</scope>
    <source>
        <strain evidence="1 2">B-59205</strain>
    </source>
</reference>
<dbReference type="RefSeq" id="WP_326122030.1">
    <property type="nucleotide sequence ID" value="NZ_JARSFG010000005.1"/>
</dbReference>
<protein>
    <recommendedName>
        <fullName evidence="3">DUF2283 domain-containing protein</fullName>
    </recommendedName>
</protein>
<dbReference type="Proteomes" id="UP001344888">
    <property type="component" value="Unassembled WGS sequence"/>
</dbReference>
<comment type="caution">
    <text evidence="1">The sequence shown here is derived from an EMBL/GenBank/DDBJ whole genome shotgun (WGS) entry which is preliminary data.</text>
</comment>